<reference evidence="2 3" key="1">
    <citation type="submission" date="2018-11" db="EMBL/GenBank/DDBJ databases">
        <title>Vibrio ponticus strain CAIM 1751 pathogenic for the snapper Lutjanus guttatus.</title>
        <authorList>
            <person name="Soto-Rodriguez S."/>
            <person name="Lozano-Olvera R."/>
            <person name="Gomez-Gil B."/>
        </authorList>
    </citation>
    <scope>NUCLEOTIDE SEQUENCE [LARGE SCALE GENOMIC DNA]</scope>
    <source>
        <strain evidence="2 3">CAIM 1751</strain>
    </source>
</reference>
<sequence length="113" mass="12889">MDYESKVKLAHSETSQKGVWELNSNPPIFKLMQKVGLQLPPPYYQSITLNVIISFVYFTPVFGVLNWLSSGQPITMAIKTAVLAGIMFSVTTSVFYYIRHKQLKLTKWHDFGS</sequence>
<keyword evidence="1" id="KW-1133">Transmembrane helix</keyword>
<evidence type="ECO:0000256" key="1">
    <source>
        <dbReference type="SAM" id="Phobius"/>
    </source>
</evidence>
<feature type="transmembrane region" description="Helical" evidence="1">
    <location>
        <begin position="47"/>
        <end position="68"/>
    </location>
</feature>
<dbReference type="RefSeq" id="WP_123781700.1">
    <property type="nucleotide sequence ID" value="NZ_RKIK01000019.1"/>
</dbReference>
<organism evidence="2 3">
    <name type="scientific">Vibrio ponticus</name>
    <dbReference type="NCBI Taxonomy" id="265668"/>
    <lineage>
        <taxon>Bacteria</taxon>
        <taxon>Pseudomonadati</taxon>
        <taxon>Pseudomonadota</taxon>
        <taxon>Gammaproteobacteria</taxon>
        <taxon>Vibrionales</taxon>
        <taxon>Vibrionaceae</taxon>
        <taxon>Vibrio</taxon>
    </lineage>
</organism>
<feature type="transmembrane region" description="Helical" evidence="1">
    <location>
        <begin position="74"/>
        <end position="98"/>
    </location>
</feature>
<name>A0A3N3E1F8_9VIBR</name>
<keyword evidence="1" id="KW-0472">Membrane</keyword>
<gene>
    <name evidence="2" type="ORF">EGH82_08730</name>
</gene>
<dbReference type="EMBL" id="RKIK01000019">
    <property type="protein sequence ID" value="ROV60584.1"/>
    <property type="molecule type" value="Genomic_DNA"/>
</dbReference>
<protein>
    <submittedName>
        <fullName evidence="2">Uncharacterized protein</fullName>
    </submittedName>
</protein>
<proteinExistence type="predicted"/>
<comment type="caution">
    <text evidence="2">The sequence shown here is derived from an EMBL/GenBank/DDBJ whole genome shotgun (WGS) entry which is preliminary data.</text>
</comment>
<evidence type="ECO:0000313" key="2">
    <source>
        <dbReference type="EMBL" id="ROV60584.1"/>
    </source>
</evidence>
<dbReference type="AlphaFoldDB" id="A0A3N3E1F8"/>
<dbReference type="Pfam" id="PF19942">
    <property type="entry name" value="DUF6404"/>
    <property type="match status" value="1"/>
</dbReference>
<dbReference type="Proteomes" id="UP000278792">
    <property type="component" value="Unassembled WGS sequence"/>
</dbReference>
<accession>A0A3N3E1F8</accession>
<evidence type="ECO:0000313" key="3">
    <source>
        <dbReference type="Proteomes" id="UP000278792"/>
    </source>
</evidence>
<keyword evidence="1" id="KW-0812">Transmembrane</keyword>
<dbReference type="InterPro" id="IPR045644">
    <property type="entry name" value="DUF6404"/>
</dbReference>